<protein>
    <submittedName>
        <fullName evidence="2">Uncharacterized protein</fullName>
    </submittedName>
</protein>
<evidence type="ECO:0000256" key="1">
    <source>
        <dbReference type="SAM" id="MobiDB-lite"/>
    </source>
</evidence>
<feature type="region of interest" description="Disordered" evidence="1">
    <location>
        <begin position="73"/>
        <end position="97"/>
    </location>
</feature>
<evidence type="ECO:0000313" key="3">
    <source>
        <dbReference type="Proteomes" id="UP000593560"/>
    </source>
</evidence>
<feature type="compositionally biased region" description="Acidic residues" evidence="1">
    <location>
        <begin position="81"/>
        <end position="97"/>
    </location>
</feature>
<name>A0A7J9GES1_9ROSI</name>
<accession>A0A7J9GES1</accession>
<dbReference type="AlphaFoldDB" id="A0A7J9GES1"/>
<gene>
    <name evidence="2" type="ORF">Gohar_006867</name>
</gene>
<organism evidence="2 3">
    <name type="scientific">Gossypium harknessii</name>
    <dbReference type="NCBI Taxonomy" id="34285"/>
    <lineage>
        <taxon>Eukaryota</taxon>
        <taxon>Viridiplantae</taxon>
        <taxon>Streptophyta</taxon>
        <taxon>Embryophyta</taxon>
        <taxon>Tracheophyta</taxon>
        <taxon>Spermatophyta</taxon>
        <taxon>Magnoliopsida</taxon>
        <taxon>eudicotyledons</taxon>
        <taxon>Gunneridae</taxon>
        <taxon>Pentapetalae</taxon>
        <taxon>rosids</taxon>
        <taxon>malvids</taxon>
        <taxon>Malvales</taxon>
        <taxon>Malvaceae</taxon>
        <taxon>Malvoideae</taxon>
        <taxon>Gossypium</taxon>
    </lineage>
</organism>
<sequence length="97" mass="11417">MDNIINFLTEDRGIWKYREVPISQYPFIKKSRYVSVNGFIRTREDALVAKRIGTSDNKKQQLHQLHHKGLHKLNKTLVKEGEDEENDGSEEMDEEDD</sequence>
<keyword evidence="3" id="KW-1185">Reference proteome</keyword>
<comment type="caution">
    <text evidence="2">The sequence shown here is derived from an EMBL/GenBank/DDBJ whole genome shotgun (WGS) entry which is preliminary data.</text>
</comment>
<dbReference type="Proteomes" id="UP000593560">
    <property type="component" value="Unassembled WGS sequence"/>
</dbReference>
<proteinExistence type="predicted"/>
<dbReference type="EMBL" id="JABFAD010000004">
    <property type="protein sequence ID" value="MBA0796067.1"/>
    <property type="molecule type" value="Genomic_DNA"/>
</dbReference>
<reference evidence="2 3" key="1">
    <citation type="journal article" date="2019" name="Genome Biol. Evol.">
        <title>Insights into the evolution of the New World diploid cottons (Gossypium, subgenus Houzingenia) based on genome sequencing.</title>
        <authorList>
            <person name="Grover C.E."/>
            <person name="Arick M.A. 2nd"/>
            <person name="Thrash A."/>
            <person name="Conover J.L."/>
            <person name="Sanders W.S."/>
            <person name="Peterson D.G."/>
            <person name="Frelichowski J.E."/>
            <person name="Scheffler J.A."/>
            <person name="Scheffler B.E."/>
            <person name="Wendel J.F."/>
        </authorList>
    </citation>
    <scope>NUCLEOTIDE SEQUENCE [LARGE SCALE GENOMIC DNA]</scope>
    <source>
        <strain evidence="2">0</strain>
        <tissue evidence="2">Leaf</tissue>
    </source>
</reference>
<evidence type="ECO:0000313" key="2">
    <source>
        <dbReference type="EMBL" id="MBA0796067.1"/>
    </source>
</evidence>